<name>A0AAD6GZ52_9EURO</name>
<dbReference type="Pfam" id="PF22917">
    <property type="entry name" value="PRISE"/>
    <property type="match status" value="1"/>
</dbReference>
<dbReference type="Proteomes" id="UP001216150">
    <property type="component" value="Unassembled WGS sequence"/>
</dbReference>
<evidence type="ECO:0000313" key="3">
    <source>
        <dbReference type="Proteomes" id="UP001216150"/>
    </source>
</evidence>
<protein>
    <recommendedName>
        <fullName evidence="1">PRISE-like Rossmann-fold domain-containing protein</fullName>
    </recommendedName>
</protein>
<evidence type="ECO:0000313" key="2">
    <source>
        <dbReference type="EMBL" id="KAJ5599162.1"/>
    </source>
</evidence>
<sequence length="113" mass="12550">MTIIQKRHAIVFGCSGINGWALVNQLLSGYPSNGAFEKVTAVANRKFMLKDAQWPHVYGNRLQLVSGVDLLVEDDDSLQKVLSEKLSSIETVSHVYYAGKVASTTYVDFDNRN</sequence>
<keyword evidence="3" id="KW-1185">Reference proteome</keyword>
<comment type="caution">
    <text evidence="2">The sequence shown here is derived from an EMBL/GenBank/DDBJ whole genome shotgun (WGS) entry which is preliminary data.</text>
</comment>
<dbReference type="EMBL" id="JAQJAC010000001">
    <property type="protein sequence ID" value="KAJ5599162.1"/>
    <property type="molecule type" value="Genomic_DNA"/>
</dbReference>
<gene>
    <name evidence="2" type="ORF">N7450_000229</name>
</gene>
<dbReference type="Gene3D" id="3.40.50.720">
    <property type="entry name" value="NAD(P)-binding Rossmann-like Domain"/>
    <property type="match status" value="1"/>
</dbReference>
<organism evidence="2 3">
    <name type="scientific">Penicillium hetheringtonii</name>
    <dbReference type="NCBI Taxonomy" id="911720"/>
    <lineage>
        <taxon>Eukaryota</taxon>
        <taxon>Fungi</taxon>
        <taxon>Dikarya</taxon>
        <taxon>Ascomycota</taxon>
        <taxon>Pezizomycotina</taxon>
        <taxon>Eurotiomycetes</taxon>
        <taxon>Eurotiomycetidae</taxon>
        <taxon>Eurotiales</taxon>
        <taxon>Aspergillaceae</taxon>
        <taxon>Penicillium</taxon>
    </lineage>
</organism>
<reference evidence="2 3" key="1">
    <citation type="journal article" date="2023" name="IMA Fungus">
        <title>Comparative genomic study of the Penicillium genus elucidates a diverse pangenome and 15 lateral gene transfer events.</title>
        <authorList>
            <person name="Petersen C."/>
            <person name="Sorensen T."/>
            <person name="Nielsen M.R."/>
            <person name="Sondergaard T.E."/>
            <person name="Sorensen J.L."/>
            <person name="Fitzpatrick D.A."/>
            <person name="Frisvad J.C."/>
            <person name="Nielsen K.L."/>
        </authorList>
    </citation>
    <scope>NUCLEOTIDE SEQUENCE [LARGE SCALE GENOMIC DNA]</scope>
    <source>
        <strain evidence="2 3">IBT 29057</strain>
    </source>
</reference>
<dbReference type="InterPro" id="IPR036291">
    <property type="entry name" value="NAD(P)-bd_dom_sf"/>
</dbReference>
<feature type="domain" description="PRISE-like Rossmann-fold" evidence="1">
    <location>
        <begin position="9"/>
        <end position="102"/>
    </location>
</feature>
<proteinExistence type="predicted"/>
<accession>A0AAD6GZ52</accession>
<dbReference type="InterPro" id="IPR055222">
    <property type="entry name" value="PRISE-like_Rossmann-fold"/>
</dbReference>
<dbReference type="AlphaFoldDB" id="A0AAD6GZ52"/>
<evidence type="ECO:0000259" key="1">
    <source>
        <dbReference type="Pfam" id="PF22917"/>
    </source>
</evidence>
<dbReference type="SUPFAM" id="SSF51735">
    <property type="entry name" value="NAD(P)-binding Rossmann-fold domains"/>
    <property type="match status" value="1"/>
</dbReference>